<evidence type="ECO:0000256" key="2">
    <source>
        <dbReference type="ARBA" id="ARBA00023002"/>
    </source>
</evidence>
<protein>
    <submittedName>
        <fullName evidence="4">Putative oxidoreductase</fullName>
    </submittedName>
</protein>
<accession>A0A8J3MNJ1</accession>
<evidence type="ECO:0000256" key="1">
    <source>
        <dbReference type="ARBA" id="ARBA00007118"/>
    </source>
</evidence>
<sequence>MPQLDLSLDQLLTTTRSVRKRLDLSRPVELEVIRECLEIAIQAPTGSNLQQWHFVVVTDPEKRQKLADLYRTSYNAYRQNKGAANKLFANNPAREHTQERVGNSADYLAEHMHEVPVFLIPCFRGRFEGKPVELQASAWGSILPATWSFMLAARARGLGAAWTTLHLVYEEEAAQVLGIPYEKYTQAALVPVAYTLGTDFKPAPREPLDTILHLEQW</sequence>
<dbReference type="InterPro" id="IPR029479">
    <property type="entry name" value="Nitroreductase"/>
</dbReference>
<reference evidence="4" key="1">
    <citation type="submission" date="2020-10" db="EMBL/GenBank/DDBJ databases">
        <title>Taxonomic study of unclassified bacteria belonging to the class Ktedonobacteria.</title>
        <authorList>
            <person name="Yabe S."/>
            <person name="Wang C.M."/>
            <person name="Zheng Y."/>
            <person name="Sakai Y."/>
            <person name="Cavaletti L."/>
            <person name="Monciardini P."/>
            <person name="Donadio S."/>
        </authorList>
    </citation>
    <scope>NUCLEOTIDE SEQUENCE</scope>
    <source>
        <strain evidence="4">SOSP1-1</strain>
    </source>
</reference>
<dbReference type="PANTHER" id="PTHR43673:SF10">
    <property type="entry name" value="NADH DEHYDROGENASE_NAD(P)H NITROREDUCTASE XCC3605-RELATED"/>
    <property type="match status" value="1"/>
</dbReference>
<gene>
    <name evidence="4" type="ORF">KSX_09700</name>
</gene>
<name>A0A8J3MNJ1_9CHLR</name>
<feature type="domain" description="Nitroreductase" evidence="3">
    <location>
        <begin position="14"/>
        <end position="194"/>
    </location>
</feature>
<comment type="similarity">
    <text evidence="1">Belongs to the nitroreductase family.</text>
</comment>
<dbReference type="GO" id="GO:0016491">
    <property type="term" value="F:oxidoreductase activity"/>
    <property type="evidence" value="ECO:0007669"/>
    <property type="project" value="UniProtKB-KW"/>
</dbReference>
<keyword evidence="5" id="KW-1185">Reference proteome</keyword>
<dbReference type="Gene3D" id="3.40.109.10">
    <property type="entry name" value="NADH Oxidase"/>
    <property type="match status" value="1"/>
</dbReference>
<dbReference type="RefSeq" id="WP_220192311.1">
    <property type="nucleotide sequence ID" value="NZ_BNJF01000001.1"/>
</dbReference>
<comment type="caution">
    <text evidence="4">The sequence shown here is derived from an EMBL/GenBank/DDBJ whole genome shotgun (WGS) entry which is preliminary data.</text>
</comment>
<dbReference type="PANTHER" id="PTHR43673">
    <property type="entry name" value="NAD(P)H NITROREDUCTASE YDGI-RELATED"/>
    <property type="match status" value="1"/>
</dbReference>
<dbReference type="InterPro" id="IPR000415">
    <property type="entry name" value="Nitroreductase-like"/>
</dbReference>
<dbReference type="EMBL" id="BNJF01000001">
    <property type="protein sequence ID" value="GHO42807.1"/>
    <property type="molecule type" value="Genomic_DNA"/>
</dbReference>
<evidence type="ECO:0000313" key="5">
    <source>
        <dbReference type="Proteomes" id="UP000612362"/>
    </source>
</evidence>
<dbReference type="CDD" id="cd02062">
    <property type="entry name" value="Nitro_FMN_reductase"/>
    <property type="match status" value="1"/>
</dbReference>
<keyword evidence="2" id="KW-0560">Oxidoreductase</keyword>
<dbReference type="SUPFAM" id="SSF55469">
    <property type="entry name" value="FMN-dependent nitroreductase-like"/>
    <property type="match status" value="1"/>
</dbReference>
<dbReference type="Pfam" id="PF00881">
    <property type="entry name" value="Nitroreductase"/>
    <property type="match status" value="1"/>
</dbReference>
<dbReference type="Proteomes" id="UP000612362">
    <property type="component" value="Unassembled WGS sequence"/>
</dbReference>
<dbReference type="AlphaFoldDB" id="A0A8J3MNJ1"/>
<evidence type="ECO:0000313" key="4">
    <source>
        <dbReference type="EMBL" id="GHO42807.1"/>
    </source>
</evidence>
<proteinExistence type="inferred from homology"/>
<organism evidence="4 5">
    <name type="scientific">Ktedonospora formicarum</name>
    <dbReference type="NCBI Taxonomy" id="2778364"/>
    <lineage>
        <taxon>Bacteria</taxon>
        <taxon>Bacillati</taxon>
        <taxon>Chloroflexota</taxon>
        <taxon>Ktedonobacteria</taxon>
        <taxon>Ktedonobacterales</taxon>
        <taxon>Ktedonobacteraceae</taxon>
        <taxon>Ktedonospora</taxon>
    </lineage>
</organism>
<evidence type="ECO:0000259" key="3">
    <source>
        <dbReference type="Pfam" id="PF00881"/>
    </source>
</evidence>